<accession>A0A0C2T3I7</accession>
<keyword evidence="2" id="KW-1185">Reference proteome</keyword>
<name>A0A0C2T3I7_AMAMK</name>
<dbReference type="AlphaFoldDB" id="A0A0C2T3I7"/>
<dbReference type="Proteomes" id="UP000054549">
    <property type="component" value="Unassembled WGS sequence"/>
</dbReference>
<evidence type="ECO:0000313" key="1">
    <source>
        <dbReference type="EMBL" id="KIL70440.1"/>
    </source>
</evidence>
<sequence length="97" mass="11185">MRRDCWDSGSEGEYYLERLFNKYCSFIATREIDCATSLLEAFGLSSIRFRSIRQSSTSELRKNALIPTRIKFSERCFTRTKVAKDRQETGPKCLAAA</sequence>
<dbReference type="HOGENOM" id="CLU_2346216_0_0_1"/>
<dbReference type="InParanoid" id="A0A0C2T3I7"/>
<dbReference type="EMBL" id="KN818224">
    <property type="protein sequence ID" value="KIL70440.1"/>
    <property type="molecule type" value="Genomic_DNA"/>
</dbReference>
<organism evidence="1 2">
    <name type="scientific">Amanita muscaria (strain Koide BX008)</name>
    <dbReference type="NCBI Taxonomy" id="946122"/>
    <lineage>
        <taxon>Eukaryota</taxon>
        <taxon>Fungi</taxon>
        <taxon>Dikarya</taxon>
        <taxon>Basidiomycota</taxon>
        <taxon>Agaricomycotina</taxon>
        <taxon>Agaricomycetes</taxon>
        <taxon>Agaricomycetidae</taxon>
        <taxon>Agaricales</taxon>
        <taxon>Pluteineae</taxon>
        <taxon>Amanitaceae</taxon>
        <taxon>Amanita</taxon>
    </lineage>
</organism>
<gene>
    <name evidence="1" type="ORF">M378DRAFT_156566</name>
</gene>
<reference evidence="1 2" key="1">
    <citation type="submission" date="2014-04" db="EMBL/GenBank/DDBJ databases">
        <title>Evolutionary Origins and Diversification of the Mycorrhizal Mutualists.</title>
        <authorList>
            <consortium name="DOE Joint Genome Institute"/>
            <consortium name="Mycorrhizal Genomics Consortium"/>
            <person name="Kohler A."/>
            <person name="Kuo A."/>
            <person name="Nagy L.G."/>
            <person name="Floudas D."/>
            <person name="Copeland A."/>
            <person name="Barry K.W."/>
            <person name="Cichocki N."/>
            <person name="Veneault-Fourrey C."/>
            <person name="LaButti K."/>
            <person name="Lindquist E.A."/>
            <person name="Lipzen A."/>
            <person name="Lundell T."/>
            <person name="Morin E."/>
            <person name="Murat C."/>
            <person name="Riley R."/>
            <person name="Ohm R."/>
            <person name="Sun H."/>
            <person name="Tunlid A."/>
            <person name="Henrissat B."/>
            <person name="Grigoriev I.V."/>
            <person name="Hibbett D.S."/>
            <person name="Martin F."/>
        </authorList>
    </citation>
    <scope>NUCLEOTIDE SEQUENCE [LARGE SCALE GENOMIC DNA]</scope>
    <source>
        <strain evidence="1 2">Koide BX008</strain>
    </source>
</reference>
<evidence type="ECO:0000313" key="2">
    <source>
        <dbReference type="Proteomes" id="UP000054549"/>
    </source>
</evidence>
<protein>
    <submittedName>
        <fullName evidence="1">Uncharacterized protein</fullName>
    </submittedName>
</protein>
<proteinExistence type="predicted"/>